<proteinExistence type="predicted"/>
<reference evidence="1" key="1">
    <citation type="submission" date="2018-10" db="EMBL/GenBank/DDBJ databases">
        <title>Hidden diversity of soil giant viruses.</title>
        <authorList>
            <person name="Schulz F."/>
            <person name="Alteio L."/>
            <person name="Goudeau D."/>
            <person name="Ryan E.M."/>
            <person name="Malmstrom R.R."/>
            <person name="Blanchard J."/>
            <person name="Woyke T."/>
        </authorList>
    </citation>
    <scope>NUCLEOTIDE SEQUENCE</scope>
    <source>
        <strain evidence="1">GAV1</strain>
    </source>
</reference>
<sequence>MVIMQIVVMCVADRDAMLLVADEIPYRGAVDTIVGRIENALSSLRMMVPSSLTYARSAASNTLLRQLSIARMNELRSFV</sequence>
<dbReference type="EMBL" id="MK072238">
    <property type="protein sequence ID" value="AYV80365.1"/>
    <property type="molecule type" value="Genomic_DNA"/>
</dbReference>
<evidence type="ECO:0000313" key="1">
    <source>
        <dbReference type="EMBL" id="AYV80365.1"/>
    </source>
</evidence>
<gene>
    <name evidence="1" type="ORF">Gaeavirus40_2</name>
</gene>
<name>A0A3G4ZZL3_9VIRU</name>
<accession>A0A3G4ZZL3</accession>
<protein>
    <submittedName>
        <fullName evidence="1">Uncharacterized protein</fullName>
    </submittedName>
</protein>
<organism evidence="1">
    <name type="scientific">Gaeavirus sp</name>
    <dbReference type="NCBI Taxonomy" id="2487767"/>
    <lineage>
        <taxon>Viruses</taxon>
        <taxon>Varidnaviria</taxon>
        <taxon>Bamfordvirae</taxon>
        <taxon>Nucleocytoviricota</taxon>
        <taxon>Megaviricetes</taxon>
        <taxon>Imitervirales</taxon>
        <taxon>Mimiviridae</taxon>
        <taxon>Klosneuvirinae</taxon>
    </lineage>
</organism>